<comment type="caution">
    <text evidence="1">The sequence shown here is derived from an EMBL/GenBank/DDBJ whole genome shotgun (WGS) entry which is preliminary data.</text>
</comment>
<sequence length="86" mass="9260">MSHEVSGQTARSAELTYDPGYHALLERLRPHGRQPTASSALDVKPDELLTIGELARTTGVATSALRYRNRRQCSGLQAGGEADQPA</sequence>
<gene>
    <name evidence="1" type="ORF">H4W80_002755</name>
</gene>
<evidence type="ECO:0000313" key="2">
    <source>
        <dbReference type="Proteomes" id="UP000633509"/>
    </source>
</evidence>
<dbReference type="EMBL" id="JADBEK010000001">
    <property type="protein sequence ID" value="MBE1584497.1"/>
    <property type="molecule type" value="Genomic_DNA"/>
</dbReference>
<name>A0ABR9LV21_9ACTN</name>
<organism evidence="1 2">
    <name type="scientific">Nonomuraea angiospora</name>
    <dbReference type="NCBI Taxonomy" id="46172"/>
    <lineage>
        <taxon>Bacteria</taxon>
        <taxon>Bacillati</taxon>
        <taxon>Actinomycetota</taxon>
        <taxon>Actinomycetes</taxon>
        <taxon>Streptosporangiales</taxon>
        <taxon>Streptosporangiaceae</taxon>
        <taxon>Nonomuraea</taxon>
    </lineage>
</organism>
<evidence type="ECO:0000313" key="1">
    <source>
        <dbReference type="EMBL" id="MBE1584497.1"/>
    </source>
</evidence>
<keyword evidence="2" id="KW-1185">Reference proteome</keyword>
<proteinExistence type="predicted"/>
<dbReference type="RefSeq" id="WP_192785410.1">
    <property type="nucleotide sequence ID" value="NZ_JADBEK010000001.1"/>
</dbReference>
<protein>
    <submittedName>
        <fullName evidence="1">Uncharacterized protein</fullName>
    </submittedName>
</protein>
<accession>A0ABR9LV21</accession>
<reference evidence="1 2" key="1">
    <citation type="submission" date="2020-10" db="EMBL/GenBank/DDBJ databases">
        <title>Sequencing the genomes of 1000 actinobacteria strains.</title>
        <authorList>
            <person name="Klenk H.-P."/>
        </authorList>
    </citation>
    <scope>NUCLEOTIDE SEQUENCE [LARGE SCALE GENOMIC DNA]</scope>
    <source>
        <strain evidence="1 2">DSM 43173</strain>
    </source>
</reference>
<dbReference type="Proteomes" id="UP000633509">
    <property type="component" value="Unassembled WGS sequence"/>
</dbReference>